<dbReference type="Pfam" id="PF13358">
    <property type="entry name" value="DDE_3"/>
    <property type="match status" value="1"/>
</dbReference>
<organism evidence="2 3">
    <name type="scientific">Humitalea rosea</name>
    <dbReference type="NCBI Taxonomy" id="990373"/>
    <lineage>
        <taxon>Bacteria</taxon>
        <taxon>Pseudomonadati</taxon>
        <taxon>Pseudomonadota</taxon>
        <taxon>Alphaproteobacteria</taxon>
        <taxon>Acetobacterales</taxon>
        <taxon>Roseomonadaceae</taxon>
        <taxon>Humitalea</taxon>
    </lineage>
</organism>
<dbReference type="AlphaFoldDB" id="A0A2W7IGC1"/>
<dbReference type="InterPro" id="IPR052702">
    <property type="entry name" value="MscS-like_channel"/>
</dbReference>
<dbReference type="Pfam" id="PF13565">
    <property type="entry name" value="HTH_32"/>
    <property type="match status" value="1"/>
</dbReference>
<dbReference type="InterPro" id="IPR036397">
    <property type="entry name" value="RNaseH_sf"/>
</dbReference>
<dbReference type="Proteomes" id="UP000249688">
    <property type="component" value="Unassembled WGS sequence"/>
</dbReference>
<evidence type="ECO:0000313" key="2">
    <source>
        <dbReference type="EMBL" id="PZW37823.1"/>
    </source>
</evidence>
<keyword evidence="2" id="KW-0238">DNA-binding</keyword>
<reference evidence="2 3" key="1">
    <citation type="submission" date="2018-06" db="EMBL/GenBank/DDBJ databases">
        <title>Genomic Encyclopedia of Archaeal and Bacterial Type Strains, Phase II (KMG-II): from individual species to whole genera.</title>
        <authorList>
            <person name="Goeker M."/>
        </authorList>
    </citation>
    <scope>NUCLEOTIDE SEQUENCE [LARGE SCALE GENOMIC DNA]</scope>
    <source>
        <strain evidence="2 3">DSM 24525</strain>
    </source>
</reference>
<dbReference type="SUPFAM" id="SSF46689">
    <property type="entry name" value="Homeodomain-like"/>
    <property type="match status" value="1"/>
</dbReference>
<keyword evidence="2" id="KW-0371">Homeobox</keyword>
<feature type="domain" description="Tc1-like transposase DDE" evidence="1">
    <location>
        <begin position="179"/>
        <end position="323"/>
    </location>
</feature>
<dbReference type="InterPro" id="IPR012337">
    <property type="entry name" value="RNaseH-like_sf"/>
</dbReference>
<dbReference type="InterPro" id="IPR038717">
    <property type="entry name" value="Tc1-like_DDE_dom"/>
</dbReference>
<evidence type="ECO:0000313" key="3">
    <source>
        <dbReference type="Proteomes" id="UP000249688"/>
    </source>
</evidence>
<dbReference type="InterPro" id="IPR009057">
    <property type="entry name" value="Homeodomain-like_sf"/>
</dbReference>
<proteinExistence type="predicted"/>
<dbReference type="Gene3D" id="3.30.420.10">
    <property type="entry name" value="Ribonuclease H-like superfamily/Ribonuclease H"/>
    <property type="match status" value="1"/>
</dbReference>
<comment type="caution">
    <text evidence="2">The sequence shown here is derived from an EMBL/GenBank/DDBJ whole genome shotgun (WGS) entry which is preliminary data.</text>
</comment>
<protein>
    <submittedName>
        <fullName evidence="2">Homeodomain-containing protein</fullName>
    </submittedName>
</protein>
<dbReference type="NCBIfam" id="NF033545">
    <property type="entry name" value="transpos_IS630"/>
    <property type="match status" value="1"/>
</dbReference>
<dbReference type="PANTHER" id="PTHR30347">
    <property type="entry name" value="POTASSIUM CHANNEL RELATED"/>
    <property type="match status" value="1"/>
</dbReference>
<gene>
    <name evidence="2" type="ORF">C8P66_1401</name>
</gene>
<dbReference type="SUPFAM" id="SSF53098">
    <property type="entry name" value="Ribonuclease H-like"/>
    <property type="match status" value="1"/>
</dbReference>
<dbReference type="InterPro" id="IPR047655">
    <property type="entry name" value="Transpos_IS630-like"/>
</dbReference>
<sequence>MCDSGPMRTGIAFQLSPEDRARLEGVAADRNTPQKHVWRVRIVLLSADGVGTMGIMLRTGRSKPTVWRWQERFATEGVEGLLRDKTRPPGKAPLAASVIQQVVTKTTTQKPPAATHWSARAMAKAVGIAVSSVQRIWQAHGLKPHLVRSFKLSNDPAFTEKLVDIVGLYLDPPDRALVLSVDEKSQIQALDRTQPGLPLKKGRAGTLTHDYKRHGTTTLFAALDVKAGTVIGRCAKRHQHQEFIRFLGVIDQCTPADLDLHLVVDNYATHKHPKVKAWLAEHPRFHMHFTPTSSSWLNLVERFFAEITRKRIRRGVFKSVIDLEVAILSYPAEHNEHPKPFVWTAKAIDILDKVQRGKQVLESEH</sequence>
<accession>A0A2W7IGC1</accession>
<evidence type="ECO:0000259" key="1">
    <source>
        <dbReference type="Pfam" id="PF13358"/>
    </source>
</evidence>
<name>A0A2W7IGC1_9PROT</name>
<keyword evidence="3" id="KW-1185">Reference proteome</keyword>
<dbReference type="EMBL" id="QKYU01000040">
    <property type="protein sequence ID" value="PZW37823.1"/>
    <property type="molecule type" value="Genomic_DNA"/>
</dbReference>
<dbReference type="PANTHER" id="PTHR30347:SF1">
    <property type="entry name" value="MECHANOSENSITIVE CHANNEL MSCK"/>
    <property type="match status" value="1"/>
</dbReference>
<dbReference type="GO" id="GO:0003677">
    <property type="term" value="F:DNA binding"/>
    <property type="evidence" value="ECO:0007669"/>
    <property type="project" value="UniProtKB-KW"/>
</dbReference>